<dbReference type="SUPFAM" id="SSF57933">
    <property type="entry name" value="TAZ domain"/>
    <property type="match status" value="1"/>
</dbReference>
<evidence type="ECO:0000256" key="1">
    <source>
        <dbReference type="ARBA" id="ARBA00004123"/>
    </source>
</evidence>
<proteinExistence type="predicted"/>
<dbReference type="GO" id="GO:0004402">
    <property type="term" value="F:histone acetyltransferase activity"/>
    <property type="evidence" value="ECO:0007669"/>
    <property type="project" value="InterPro"/>
</dbReference>
<dbReference type="PROSITE" id="PS50064">
    <property type="entry name" value="ZF_PARP_2"/>
    <property type="match status" value="1"/>
</dbReference>
<dbReference type="SMART" id="SM01336">
    <property type="entry name" value="zf-PARP"/>
    <property type="match status" value="1"/>
</dbReference>
<keyword evidence="4" id="KW-0479">Metal-binding</keyword>
<dbReference type="EC" id="2.3.1.48" evidence="2"/>
<evidence type="ECO:0000256" key="6">
    <source>
        <dbReference type="ARBA" id="ARBA00022833"/>
    </source>
</evidence>
<feature type="domain" description="PARP-type" evidence="12">
    <location>
        <begin position="22"/>
        <end position="102"/>
    </location>
</feature>
<reference evidence="13" key="1">
    <citation type="submission" date="2021-12" db="EMBL/GenBank/DDBJ databases">
        <title>Prjna785345.</title>
        <authorList>
            <person name="Rujirawat T."/>
            <person name="Krajaejun T."/>
        </authorList>
    </citation>
    <scope>NUCLEOTIDE SEQUENCE</scope>
    <source>
        <strain evidence="13">Pi057C3</strain>
    </source>
</reference>
<dbReference type="GO" id="GO:0008270">
    <property type="term" value="F:zinc ion binding"/>
    <property type="evidence" value="ECO:0007669"/>
    <property type="project" value="UniProtKB-KW"/>
</dbReference>
<dbReference type="SUPFAM" id="SSF57716">
    <property type="entry name" value="Glucocorticoid receptor-like (DNA-binding domain)"/>
    <property type="match status" value="1"/>
</dbReference>
<keyword evidence="5" id="KW-0863">Zinc-finger</keyword>
<dbReference type="PANTHER" id="PTHR13808">
    <property type="entry name" value="CBP/P300-RELATED"/>
    <property type="match status" value="1"/>
</dbReference>
<evidence type="ECO:0000256" key="11">
    <source>
        <dbReference type="ARBA" id="ARBA00048017"/>
    </source>
</evidence>
<dbReference type="GO" id="GO:0045944">
    <property type="term" value="P:positive regulation of transcription by RNA polymerase II"/>
    <property type="evidence" value="ECO:0007669"/>
    <property type="project" value="TreeGrafter"/>
</dbReference>
<comment type="caution">
    <text evidence="13">The sequence shown here is derived from an EMBL/GenBank/DDBJ whole genome shotgun (WGS) entry which is preliminary data.</text>
</comment>
<keyword evidence="10" id="KW-0539">Nucleus</keyword>
<dbReference type="Proteomes" id="UP001209570">
    <property type="component" value="Unassembled WGS sequence"/>
</dbReference>
<dbReference type="EMBL" id="JAKCXM010000282">
    <property type="protein sequence ID" value="KAJ0396716.1"/>
    <property type="molecule type" value="Genomic_DNA"/>
</dbReference>
<evidence type="ECO:0000313" key="13">
    <source>
        <dbReference type="EMBL" id="KAJ0396716.1"/>
    </source>
</evidence>
<evidence type="ECO:0000256" key="3">
    <source>
        <dbReference type="ARBA" id="ARBA00022679"/>
    </source>
</evidence>
<dbReference type="GO" id="GO:0000123">
    <property type="term" value="C:histone acetyltransferase complex"/>
    <property type="evidence" value="ECO:0007669"/>
    <property type="project" value="TreeGrafter"/>
</dbReference>
<dbReference type="InterPro" id="IPR035898">
    <property type="entry name" value="TAZ_dom_sf"/>
</dbReference>
<protein>
    <recommendedName>
        <fullName evidence="2">histone acetyltransferase</fullName>
        <ecNumber evidence="2">2.3.1.48</ecNumber>
    </recommendedName>
</protein>
<keyword evidence="14" id="KW-1185">Reference proteome</keyword>
<evidence type="ECO:0000256" key="10">
    <source>
        <dbReference type="ARBA" id="ARBA00023242"/>
    </source>
</evidence>
<dbReference type="InterPro" id="IPR000197">
    <property type="entry name" value="Znf_TAZ"/>
</dbReference>
<keyword evidence="6" id="KW-0862">Zinc</keyword>
<keyword evidence="7" id="KW-0156">Chromatin regulator</keyword>
<dbReference type="GO" id="GO:0003713">
    <property type="term" value="F:transcription coactivator activity"/>
    <property type="evidence" value="ECO:0007669"/>
    <property type="project" value="TreeGrafter"/>
</dbReference>
<evidence type="ECO:0000256" key="2">
    <source>
        <dbReference type="ARBA" id="ARBA00013184"/>
    </source>
</evidence>
<gene>
    <name evidence="13" type="ORF">P43SY_003717</name>
</gene>
<comment type="subcellular location">
    <subcellularLocation>
        <location evidence="1">Nucleus</location>
    </subcellularLocation>
</comment>
<evidence type="ECO:0000256" key="4">
    <source>
        <dbReference type="ARBA" id="ARBA00022723"/>
    </source>
</evidence>
<dbReference type="GO" id="GO:0031490">
    <property type="term" value="F:chromatin DNA binding"/>
    <property type="evidence" value="ECO:0007669"/>
    <property type="project" value="TreeGrafter"/>
</dbReference>
<dbReference type="SMART" id="SM00551">
    <property type="entry name" value="ZnF_TAZ"/>
    <property type="match status" value="1"/>
</dbReference>
<keyword evidence="9" id="KW-0804">Transcription</keyword>
<evidence type="ECO:0000256" key="7">
    <source>
        <dbReference type="ARBA" id="ARBA00022853"/>
    </source>
</evidence>
<dbReference type="PANTHER" id="PTHR13808:SF1">
    <property type="entry name" value="HISTONE ACETYLTRANSFERASE"/>
    <property type="match status" value="1"/>
</dbReference>
<dbReference type="InterPro" id="IPR001510">
    <property type="entry name" value="Znf_PARP"/>
</dbReference>
<evidence type="ECO:0000256" key="9">
    <source>
        <dbReference type="ARBA" id="ARBA00023163"/>
    </source>
</evidence>
<evidence type="ECO:0000259" key="12">
    <source>
        <dbReference type="PROSITE" id="PS50064"/>
    </source>
</evidence>
<evidence type="ECO:0000313" key="14">
    <source>
        <dbReference type="Proteomes" id="UP001209570"/>
    </source>
</evidence>
<sequence>MSSLSPTNVDCVESPWTRDGTYIIECTRRAHACCRSCNATIEVNRLRVGVVFQHKNGYVCINWHHLECYPHARTIPLCNLEGYTELSPSDQQLVMQCLQPVDIAGVDAMAAGRRTRAFATMDVEMDSNAFRGSLTGNAPPGSDASREQKFLVYNQALLHAASCPDKQCVAVEGRCQKIKASIDHFVRCYGPRRKVSPIESCSSCSRIWGLLCFHAKTCPTPLGQRCVVAQCDYLRDKIARKAQADQAELQRAQSMLRTREEWTVERRMQQLEADRQQVLQMIALIREEKERQRAAMSL</sequence>
<dbReference type="Gene3D" id="3.30.1740.10">
    <property type="entry name" value="Zinc finger, PARP-type"/>
    <property type="match status" value="1"/>
</dbReference>
<keyword evidence="8" id="KW-0805">Transcription regulation</keyword>
<comment type="catalytic activity">
    <reaction evidence="11">
        <text>L-lysyl-[protein] + acetyl-CoA = N(6)-acetyl-L-lysyl-[protein] + CoA + H(+)</text>
        <dbReference type="Rhea" id="RHEA:45948"/>
        <dbReference type="Rhea" id="RHEA-COMP:9752"/>
        <dbReference type="Rhea" id="RHEA-COMP:10731"/>
        <dbReference type="ChEBI" id="CHEBI:15378"/>
        <dbReference type="ChEBI" id="CHEBI:29969"/>
        <dbReference type="ChEBI" id="CHEBI:57287"/>
        <dbReference type="ChEBI" id="CHEBI:57288"/>
        <dbReference type="ChEBI" id="CHEBI:61930"/>
        <dbReference type="EC" id="2.3.1.48"/>
    </reaction>
</comment>
<dbReference type="GO" id="GO:0005634">
    <property type="term" value="C:nucleus"/>
    <property type="evidence" value="ECO:0007669"/>
    <property type="project" value="UniProtKB-SubCell"/>
</dbReference>
<organism evidence="13 14">
    <name type="scientific">Pythium insidiosum</name>
    <name type="common">Pythiosis disease agent</name>
    <dbReference type="NCBI Taxonomy" id="114742"/>
    <lineage>
        <taxon>Eukaryota</taxon>
        <taxon>Sar</taxon>
        <taxon>Stramenopiles</taxon>
        <taxon>Oomycota</taxon>
        <taxon>Peronosporomycetes</taxon>
        <taxon>Pythiales</taxon>
        <taxon>Pythiaceae</taxon>
        <taxon>Pythium</taxon>
    </lineage>
</organism>
<keyword evidence="3" id="KW-0808">Transferase</keyword>
<evidence type="ECO:0000256" key="5">
    <source>
        <dbReference type="ARBA" id="ARBA00022771"/>
    </source>
</evidence>
<dbReference type="InterPro" id="IPR036957">
    <property type="entry name" value="Znf_PARP_sf"/>
</dbReference>
<dbReference type="AlphaFoldDB" id="A0AAD5LD09"/>
<name>A0AAD5LD09_PYTIN</name>
<dbReference type="GO" id="GO:0005667">
    <property type="term" value="C:transcription regulator complex"/>
    <property type="evidence" value="ECO:0007669"/>
    <property type="project" value="TreeGrafter"/>
</dbReference>
<accession>A0AAD5LD09</accession>
<dbReference type="InterPro" id="IPR013178">
    <property type="entry name" value="Histone_AcTrfase_Rtt109/CBP"/>
</dbReference>
<evidence type="ECO:0000256" key="8">
    <source>
        <dbReference type="ARBA" id="ARBA00023015"/>
    </source>
</evidence>
<dbReference type="Gene3D" id="1.20.1020.10">
    <property type="entry name" value="TAZ domain"/>
    <property type="match status" value="1"/>
</dbReference>